<evidence type="ECO:0000313" key="2">
    <source>
        <dbReference type="Proteomes" id="UP001060085"/>
    </source>
</evidence>
<evidence type="ECO:0000313" key="1">
    <source>
        <dbReference type="EMBL" id="KAI5663270.1"/>
    </source>
</evidence>
<gene>
    <name evidence="1" type="ORF">M9H77_22593</name>
</gene>
<proteinExistence type="predicted"/>
<dbReference type="EMBL" id="CM044705">
    <property type="protein sequence ID" value="KAI5663270.1"/>
    <property type="molecule type" value="Genomic_DNA"/>
</dbReference>
<protein>
    <submittedName>
        <fullName evidence="1">Uncharacterized protein</fullName>
    </submittedName>
</protein>
<sequence length="167" mass="18194">MYGAHMLSRRSGRWQRGTICRGMVARGPTSTPLEKIGEAFAQSELYVKYQELKANEERLYIETGSPIPTDEQLTFEASSGSNKGHVYNFDSQSAAITVERRGGSSSTLSVPSAQDKFVGFMTSFATQYGVQLDPVPTTFPHFPLTDDPDILQPSTGPLSSSSPPPPM</sequence>
<comment type="caution">
    <text evidence="1">The sequence shown here is derived from an EMBL/GenBank/DDBJ whole genome shotgun (WGS) entry which is preliminary data.</text>
</comment>
<keyword evidence="2" id="KW-1185">Reference proteome</keyword>
<accession>A0ACC0ASF2</accession>
<organism evidence="1 2">
    <name type="scientific">Catharanthus roseus</name>
    <name type="common">Madagascar periwinkle</name>
    <name type="synonym">Vinca rosea</name>
    <dbReference type="NCBI Taxonomy" id="4058"/>
    <lineage>
        <taxon>Eukaryota</taxon>
        <taxon>Viridiplantae</taxon>
        <taxon>Streptophyta</taxon>
        <taxon>Embryophyta</taxon>
        <taxon>Tracheophyta</taxon>
        <taxon>Spermatophyta</taxon>
        <taxon>Magnoliopsida</taxon>
        <taxon>eudicotyledons</taxon>
        <taxon>Gunneridae</taxon>
        <taxon>Pentapetalae</taxon>
        <taxon>asterids</taxon>
        <taxon>lamiids</taxon>
        <taxon>Gentianales</taxon>
        <taxon>Apocynaceae</taxon>
        <taxon>Rauvolfioideae</taxon>
        <taxon>Vinceae</taxon>
        <taxon>Catharanthinae</taxon>
        <taxon>Catharanthus</taxon>
    </lineage>
</organism>
<dbReference type="Proteomes" id="UP001060085">
    <property type="component" value="Linkage Group LG05"/>
</dbReference>
<name>A0ACC0ASF2_CATRO</name>
<reference evidence="2" key="1">
    <citation type="journal article" date="2023" name="Nat. Plants">
        <title>Single-cell RNA sequencing provides a high-resolution roadmap for understanding the multicellular compartmentation of specialized metabolism.</title>
        <authorList>
            <person name="Sun S."/>
            <person name="Shen X."/>
            <person name="Li Y."/>
            <person name="Li Y."/>
            <person name="Wang S."/>
            <person name="Li R."/>
            <person name="Zhang H."/>
            <person name="Shen G."/>
            <person name="Guo B."/>
            <person name="Wei J."/>
            <person name="Xu J."/>
            <person name="St-Pierre B."/>
            <person name="Chen S."/>
            <person name="Sun C."/>
        </authorList>
    </citation>
    <scope>NUCLEOTIDE SEQUENCE [LARGE SCALE GENOMIC DNA]</scope>
</reference>